<dbReference type="PROSITE" id="PS50112">
    <property type="entry name" value="PAS"/>
    <property type="match status" value="4"/>
</dbReference>
<evidence type="ECO:0000259" key="13">
    <source>
        <dbReference type="PROSITE" id="PS50894"/>
    </source>
</evidence>
<dbReference type="Gene3D" id="3.30.450.20">
    <property type="entry name" value="PAS domain"/>
    <property type="match status" value="5"/>
</dbReference>
<dbReference type="Gene3D" id="3.30.565.10">
    <property type="entry name" value="Histidine kinase-like ATPase, C-terminal domain"/>
    <property type="match status" value="1"/>
</dbReference>
<protein>
    <recommendedName>
        <fullName evidence="2">histidine kinase</fullName>
        <ecNumber evidence="2">2.7.13.3</ecNumber>
    </recommendedName>
</protein>
<dbReference type="SUPFAM" id="SSF52172">
    <property type="entry name" value="CheY-like"/>
    <property type="match status" value="1"/>
</dbReference>
<comment type="catalytic activity">
    <reaction evidence="1">
        <text>ATP + protein L-histidine = ADP + protein N-phospho-L-histidine.</text>
        <dbReference type="EC" id="2.7.13.3"/>
    </reaction>
</comment>
<evidence type="ECO:0000256" key="7">
    <source>
        <dbReference type="PROSITE-ProRule" id="PRU00169"/>
    </source>
</evidence>
<feature type="domain" description="PAS" evidence="11">
    <location>
        <begin position="692"/>
        <end position="762"/>
    </location>
</feature>
<accession>A0ABS7YNY6</accession>
<evidence type="ECO:0000259" key="12">
    <source>
        <dbReference type="PROSITE" id="PS50113"/>
    </source>
</evidence>
<dbReference type="Pfam" id="PF08447">
    <property type="entry name" value="PAS_3"/>
    <property type="match status" value="1"/>
</dbReference>
<evidence type="ECO:0000256" key="2">
    <source>
        <dbReference type="ARBA" id="ARBA00012438"/>
    </source>
</evidence>
<dbReference type="InterPro" id="IPR001610">
    <property type="entry name" value="PAC"/>
</dbReference>
<dbReference type="PROSITE" id="PS50110">
    <property type="entry name" value="RESPONSE_REGULATORY"/>
    <property type="match status" value="1"/>
</dbReference>
<dbReference type="InterPro" id="IPR036890">
    <property type="entry name" value="HATPase_C_sf"/>
</dbReference>
<keyword evidence="4" id="KW-0378">Hydrolase</keyword>
<dbReference type="Pfam" id="PF13426">
    <property type="entry name" value="PAS_9"/>
    <property type="match status" value="3"/>
</dbReference>
<feature type="domain" description="PAS" evidence="11">
    <location>
        <begin position="413"/>
        <end position="486"/>
    </location>
</feature>
<feature type="domain" description="Histidine kinase" evidence="9">
    <location>
        <begin position="973"/>
        <end position="1195"/>
    </location>
</feature>
<evidence type="ECO:0000256" key="1">
    <source>
        <dbReference type="ARBA" id="ARBA00000085"/>
    </source>
</evidence>
<keyword evidence="8" id="KW-0812">Transmembrane</keyword>
<dbReference type="SUPFAM" id="SSF47226">
    <property type="entry name" value="Histidine-containing phosphotransfer domain, HPT domain"/>
    <property type="match status" value="1"/>
</dbReference>
<keyword evidence="5" id="KW-0902">Two-component regulatory system</keyword>
<gene>
    <name evidence="14" type="ORF">LDJ79_14790</name>
</gene>
<dbReference type="PROSITE" id="PS50113">
    <property type="entry name" value="PAC"/>
    <property type="match status" value="3"/>
</dbReference>
<dbReference type="InterPro" id="IPR036097">
    <property type="entry name" value="HisK_dim/P_sf"/>
</dbReference>
<dbReference type="InterPro" id="IPR035965">
    <property type="entry name" value="PAS-like_dom_sf"/>
</dbReference>
<feature type="domain" description="PAS" evidence="11">
    <location>
        <begin position="557"/>
        <end position="610"/>
    </location>
</feature>
<dbReference type="InterPro" id="IPR004358">
    <property type="entry name" value="Sig_transdc_His_kin-like_C"/>
</dbReference>
<dbReference type="Pfam" id="PF00072">
    <property type="entry name" value="Response_reg"/>
    <property type="match status" value="1"/>
</dbReference>
<dbReference type="PANTHER" id="PTHR45339:SF5">
    <property type="entry name" value="HISTIDINE KINASE"/>
    <property type="match status" value="1"/>
</dbReference>
<dbReference type="PANTHER" id="PTHR45339">
    <property type="entry name" value="HYBRID SIGNAL TRANSDUCTION HISTIDINE KINASE J"/>
    <property type="match status" value="1"/>
</dbReference>
<keyword evidence="8" id="KW-1133">Transmembrane helix</keyword>
<dbReference type="SUPFAM" id="SSF47384">
    <property type="entry name" value="Homodimeric domain of signal transducing histidine kinase"/>
    <property type="match status" value="1"/>
</dbReference>
<dbReference type="CDD" id="cd00082">
    <property type="entry name" value="HisKA"/>
    <property type="match status" value="1"/>
</dbReference>
<dbReference type="CDD" id="cd16922">
    <property type="entry name" value="HATPase_EvgS-ArcB-TorS-like"/>
    <property type="match status" value="1"/>
</dbReference>
<comment type="caution">
    <text evidence="14">The sequence shown here is derived from an EMBL/GenBank/DDBJ whole genome shotgun (WGS) entry which is preliminary data.</text>
</comment>
<dbReference type="RefSeq" id="WP_225251130.1">
    <property type="nucleotide sequence ID" value="NZ_JAIWIU010000104.1"/>
</dbReference>
<dbReference type="CDD" id="cd00130">
    <property type="entry name" value="PAS"/>
    <property type="match status" value="3"/>
</dbReference>
<feature type="domain" description="PAC" evidence="12">
    <location>
        <begin position="489"/>
        <end position="541"/>
    </location>
</feature>
<dbReference type="EMBL" id="JAIWIU010000104">
    <property type="protein sequence ID" value="MCA2017388.1"/>
    <property type="molecule type" value="Genomic_DNA"/>
</dbReference>
<feature type="domain" description="PAC" evidence="12">
    <location>
        <begin position="766"/>
        <end position="818"/>
    </location>
</feature>
<dbReference type="SUPFAM" id="SSF55785">
    <property type="entry name" value="PYP-like sensor domain (PAS domain)"/>
    <property type="match status" value="4"/>
</dbReference>
<dbReference type="InterPro" id="IPR013655">
    <property type="entry name" value="PAS_fold_3"/>
</dbReference>
<organism evidence="14 15">
    <name type="scientific">Vibrio tritonius</name>
    <dbReference type="NCBI Taxonomy" id="1435069"/>
    <lineage>
        <taxon>Bacteria</taxon>
        <taxon>Pseudomonadati</taxon>
        <taxon>Pseudomonadota</taxon>
        <taxon>Gammaproteobacteria</taxon>
        <taxon>Vibrionales</taxon>
        <taxon>Vibrionaceae</taxon>
        <taxon>Vibrio</taxon>
    </lineage>
</organism>
<evidence type="ECO:0000256" key="3">
    <source>
        <dbReference type="ARBA" id="ARBA00022553"/>
    </source>
</evidence>
<dbReference type="Gene3D" id="3.40.50.2300">
    <property type="match status" value="1"/>
</dbReference>
<dbReference type="Proteomes" id="UP001199044">
    <property type="component" value="Unassembled WGS sequence"/>
</dbReference>
<keyword evidence="8" id="KW-0472">Membrane</keyword>
<dbReference type="InterPro" id="IPR001789">
    <property type="entry name" value="Sig_transdc_resp-reg_receiver"/>
</dbReference>
<dbReference type="SMART" id="SM00387">
    <property type="entry name" value="HATPase_c"/>
    <property type="match status" value="1"/>
</dbReference>
<dbReference type="EC" id="2.7.13.3" evidence="2"/>
<evidence type="ECO:0000313" key="14">
    <source>
        <dbReference type="EMBL" id="MCA2017388.1"/>
    </source>
</evidence>
<evidence type="ECO:0000259" key="11">
    <source>
        <dbReference type="PROSITE" id="PS50112"/>
    </source>
</evidence>
<evidence type="ECO:0000256" key="5">
    <source>
        <dbReference type="ARBA" id="ARBA00023012"/>
    </source>
</evidence>
<evidence type="ECO:0000256" key="4">
    <source>
        <dbReference type="ARBA" id="ARBA00022801"/>
    </source>
</evidence>
<dbReference type="Gene3D" id="6.10.340.10">
    <property type="match status" value="1"/>
</dbReference>
<name>A0ABS7YNY6_9VIBR</name>
<dbReference type="Pfam" id="PF01627">
    <property type="entry name" value="Hpt"/>
    <property type="match status" value="1"/>
</dbReference>
<feature type="transmembrane region" description="Helical" evidence="8">
    <location>
        <begin position="6"/>
        <end position="27"/>
    </location>
</feature>
<dbReference type="NCBIfam" id="TIGR00229">
    <property type="entry name" value="sensory_box"/>
    <property type="match status" value="3"/>
</dbReference>
<dbReference type="InterPro" id="IPR036641">
    <property type="entry name" value="HPT_dom_sf"/>
</dbReference>
<feature type="domain" description="PAS" evidence="11">
    <location>
        <begin position="853"/>
        <end position="897"/>
    </location>
</feature>
<evidence type="ECO:0000256" key="6">
    <source>
        <dbReference type="PROSITE-ProRule" id="PRU00110"/>
    </source>
</evidence>
<evidence type="ECO:0000259" key="9">
    <source>
        <dbReference type="PROSITE" id="PS50109"/>
    </source>
</evidence>
<dbReference type="Pfam" id="PF02518">
    <property type="entry name" value="HATPase_c"/>
    <property type="match status" value="1"/>
</dbReference>
<evidence type="ECO:0000259" key="10">
    <source>
        <dbReference type="PROSITE" id="PS50110"/>
    </source>
</evidence>
<dbReference type="SMART" id="SM00086">
    <property type="entry name" value="PAC"/>
    <property type="match status" value="4"/>
</dbReference>
<dbReference type="SMART" id="SM00388">
    <property type="entry name" value="HisKA"/>
    <property type="match status" value="1"/>
</dbReference>
<keyword evidence="3 7" id="KW-0597">Phosphoprotein</keyword>
<dbReference type="Gene3D" id="1.20.120.160">
    <property type="entry name" value="HPT domain"/>
    <property type="match status" value="1"/>
</dbReference>
<dbReference type="Gene3D" id="1.10.287.130">
    <property type="match status" value="1"/>
</dbReference>
<dbReference type="CDD" id="cd17546">
    <property type="entry name" value="REC_hyHK_CKI1_RcsC-like"/>
    <property type="match status" value="1"/>
</dbReference>
<dbReference type="InterPro" id="IPR000700">
    <property type="entry name" value="PAS-assoc_C"/>
</dbReference>
<dbReference type="InterPro" id="IPR003594">
    <property type="entry name" value="HATPase_dom"/>
</dbReference>
<evidence type="ECO:0000313" key="15">
    <source>
        <dbReference type="Proteomes" id="UP001199044"/>
    </source>
</evidence>
<feature type="modified residue" description="4-aspartylphosphate" evidence="7">
    <location>
        <position position="1373"/>
    </location>
</feature>
<dbReference type="InterPro" id="IPR003661">
    <property type="entry name" value="HisK_dim/P_dom"/>
</dbReference>
<dbReference type="PROSITE" id="PS50109">
    <property type="entry name" value="HIS_KIN"/>
    <property type="match status" value="1"/>
</dbReference>
<feature type="domain" description="Response regulatory" evidence="10">
    <location>
        <begin position="1324"/>
        <end position="1443"/>
    </location>
</feature>
<feature type="domain" description="HPt" evidence="13">
    <location>
        <begin position="1501"/>
        <end position="1592"/>
    </location>
</feature>
<dbReference type="InterPro" id="IPR008207">
    <property type="entry name" value="Sig_transdc_His_kin_Hpt_dom"/>
</dbReference>
<dbReference type="PROSITE" id="PS50894">
    <property type="entry name" value="HPT"/>
    <property type="match status" value="1"/>
</dbReference>
<feature type="transmembrane region" description="Helical" evidence="8">
    <location>
        <begin position="330"/>
        <end position="349"/>
    </location>
</feature>
<sequence length="1597" mass="180043">MRLTVKIPLLFAISGLIAIVGIYSVGIKGKQLFKENMLYRVEREAQLLMELIERNLFERYHDTITFPLTIQHMTSTRDIGAAEEEITRNLNALVDNYKVYRRIVLFDTKGQLLAANTMNSHGKRLQPLQISAQEIAAMPWFKAVLSGEALDRSAAEAVYVTGPLHDVLRQKSRYYDLLFAKPITSANGEILGVWVNLMDFSAIEDLIYRTYQILSEDGLPSTEITLLDAEGRVLVDMDPLSQNQSDYQRDFAVLSTLNLADEGVEGAKLAVAGLTGANLSINSRKHLEQVTGYAHNQGVMDFPGLDWSALIRINSSEAFAKTQQLQSNSLVILLVILFAILLTVAYLIFHHSQALRQLITASRLMEQGQRKLPIDGTERTDEIGDLSRAMAGINMILRSQDQQMLINDQLQQVMRLQKRAMDSTTSGMVICDVTERHHPVVFVNRAMEMLTGYGADEFLGRSIGFLHREDPNQEELAQIKHAISTGSSCTVIVRNYKKDGSLFYNHLRLDPVFNEERIITHYIGVSHDMTEFKRQEDQRKWELEREVEERTLSSREAENRLRAVFDTAIDGMVVVSEAGQVLEINRALELIFGRQRHEIIGEKLDLLLPSIGLDENALAATTEMTLFDKKTLGILHQLTARHRSGRQFPVEVTFGASFDNGETTYVGVIRDITEQECIAARERQLQQELYEREVIYRAAFSNAAIGIARVTLTGELIEVNSKLCASFGYQEYELLGQKLRLLSYEEDLDVVNAHLDRLMAGEVTNFSLDKRYLRKGGEPFWATLSVSMVKDSNGDPLYAIAVLEDITERKAFEKQLKDANDERYTLLKGLELASQAGGICNWSYNFAKNELIWDENMYRLYGFDSSKTITNDDWRHSVHPDDRAGAEKAFQYTLSQGEGLTYKYEFRIINNRTLKEHWVKAAAYVVTDDEGKPQHVYGLNVDVTEEHRIRGELENETRSAKQANDAKSRFLATMSHEIRTPMNGVIGMIDLLQSTLLDDEQKRMVRTVRDSSFSLLEVINDVLDFSKIESGQMDLDMSPTSVLRIMEKSVEALWVSALNKNVDIYIEHDFHLPELLELDAVRLRQILMNLLGNAIKFSGALHKRGCIEVSSHYDDEQGEVWINVQDNGIGMTDSQIAGLFKPFTQADSSTTRKYGGTGLGLTISKSFAEMMGGRILVESELDIGSTFSVVLPVREHEKSKPAYSFPEKSVLIDCDNPVWQRLCQRMTALLGFDMVLYGNNGADILITDHDRAVDGSLGHRLCISAKEETQTNSDYHIESQPLKPSELQFGLAVLCGLESPDVDWREEPKETQQLMPIKYSQNVRILCAEDQPTNQLVLAKQLEQLGFSYQMESNGEDAFNAFIQGDFALVLTDCHMPVMDGYELTRSIRDWEHKHNKTPIPIIAVTANAMAGEAERCLAQGMDDYISKPVELKVLRKVLNQQAMRLNEVKADDTLSTTLFSLEDDHVASDIKAPVVASVEHDSLAIPVDYAALTQVIGSDDQELIDAILLMFWDNLLIERELLEQALADQNQEKIRRIAHGCKGAAASSCVAGMSQLFAFIEKQPDSFQEIIGWLKQLDEQMSQLELHLKGKGVIPK</sequence>
<proteinExistence type="predicted"/>
<feature type="domain" description="PAC" evidence="12">
    <location>
        <begin position="902"/>
        <end position="955"/>
    </location>
</feature>
<dbReference type="InterPro" id="IPR000014">
    <property type="entry name" value="PAS"/>
</dbReference>
<keyword evidence="15" id="KW-1185">Reference proteome</keyword>
<dbReference type="InterPro" id="IPR005467">
    <property type="entry name" value="His_kinase_dom"/>
</dbReference>
<feature type="modified residue" description="Phosphohistidine" evidence="6">
    <location>
        <position position="1540"/>
    </location>
</feature>
<dbReference type="Pfam" id="PF00512">
    <property type="entry name" value="HisKA"/>
    <property type="match status" value="1"/>
</dbReference>
<dbReference type="SMART" id="SM00448">
    <property type="entry name" value="REC"/>
    <property type="match status" value="1"/>
</dbReference>
<dbReference type="InterPro" id="IPR011006">
    <property type="entry name" value="CheY-like_superfamily"/>
</dbReference>
<dbReference type="SMART" id="SM00091">
    <property type="entry name" value="PAS"/>
    <property type="match status" value="3"/>
</dbReference>
<dbReference type="SUPFAM" id="SSF55874">
    <property type="entry name" value="ATPase domain of HSP90 chaperone/DNA topoisomerase II/histidine kinase"/>
    <property type="match status" value="1"/>
</dbReference>
<reference evidence="15" key="1">
    <citation type="submission" date="2023-07" db="EMBL/GenBank/DDBJ databases">
        <title>Molecular identification of indigenous halophilic bacteria isolated from red sea cost, biodegradation of synthetic dyes and assessment of degraded metabolite toxicity.</title>
        <authorList>
            <person name="Chaieb K."/>
            <person name="Altayb H.N."/>
        </authorList>
    </citation>
    <scope>NUCLEOTIDE SEQUENCE [LARGE SCALE GENOMIC DNA]</scope>
    <source>
        <strain evidence="15">K20</strain>
    </source>
</reference>
<dbReference type="PRINTS" id="PR00344">
    <property type="entry name" value="BCTRLSENSOR"/>
</dbReference>
<evidence type="ECO:0000256" key="8">
    <source>
        <dbReference type="SAM" id="Phobius"/>
    </source>
</evidence>